<dbReference type="PANTHER" id="PTHR36698">
    <property type="entry name" value="BLL5892 PROTEIN"/>
    <property type="match status" value="1"/>
</dbReference>
<keyword evidence="2" id="KW-0472">Membrane</keyword>
<feature type="domain" description="Mce/MlaD" evidence="3">
    <location>
        <begin position="39"/>
        <end position="118"/>
    </location>
</feature>
<evidence type="ECO:0000256" key="2">
    <source>
        <dbReference type="SAM" id="Phobius"/>
    </source>
</evidence>
<dbReference type="Pfam" id="PF02470">
    <property type="entry name" value="MlaD"/>
    <property type="match status" value="1"/>
</dbReference>
<organism evidence="4 5">
    <name type="scientific">Desulfomicrobium orale DSM 12838</name>
    <dbReference type="NCBI Taxonomy" id="888061"/>
    <lineage>
        <taxon>Bacteria</taxon>
        <taxon>Pseudomonadati</taxon>
        <taxon>Thermodesulfobacteriota</taxon>
        <taxon>Desulfovibrionia</taxon>
        <taxon>Desulfovibrionales</taxon>
        <taxon>Desulfomicrobiaceae</taxon>
        <taxon>Desulfomicrobium</taxon>
    </lineage>
</organism>
<name>A0A0X8JRD3_9BACT</name>
<proteinExistence type="predicted"/>
<dbReference type="EMBL" id="CP014230">
    <property type="protein sequence ID" value="AMD93133.1"/>
    <property type="molecule type" value="Genomic_DNA"/>
</dbReference>
<evidence type="ECO:0000313" key="5">
    <source>
        <dbReference type="Proteomes" id="UP000063964"/>
    </source>
</evidence>
<dbReference type="InterPro" id="IPR003399">
    <property type="entry name" value="Mce/MlaD"/>
</dbReference>
<dbReference type="PANTHER" id="PTHR36698:SF2">
    <property type="entry name" value="MCE_MLAD DOMAIN-CONTAINING PROTEIN"/>
    <property type="match status" value="1"/>
</dbReference>
<accession>A0A0X8JRD3</accession>
<evidence type="ECO:0000313" key="4">
    <source>
        <dbReference type="EMBL" id="AMD93133.1"/>
    </source>
</evidence>
<feature type="coiled-coil region" evidence="1">
    <location>
        <begin position="282"/>
        <end position="320"/>
    </location>
</feature>
<evidence type="ECO:0000259" key="3">
    <source>
        <dbReference type="Pfam" id="PF02470"/>
    </source>
</evidence>
<dbReference type="AlphaFoldDB" id="A0A0X8JRD3"/>
<keyword evidence="2" id="KW-0812">Transmembrane</keyword>
<evidence type="ECO:0000256" key="1">
    <source>
        <dbReference type="SAM" id="Coils"/>
    </source>
</evidence>
<gene>
    <name evidence="4" type="ORF">AXF15_08510</name>
</gene>
<dbReference type="RefSeq" id="WP_066606017.1">
    <property type="nucleotide sequence ID" value="NZ_CP014230.1"/>
</dbReference>
<protein>
    <recommendedName>
        <fullName evidence="3">Mce/MlaD domain-containing protein</fullName>
    </recommendedName>
</protein>
<keyword evidence="1" id="KW-0175">Coiled coil</keyword>
<dbReference type="STRING" id="888061.AXF15_08510"/>
<keyword evidence="2" id="KW-1133">Transmembrane helix</keyword>
<reference evidence="5" key="1">
    <citation type="submission" date="2016-02" db="EMBL/GenBank/DDBJ databases">
        <authorList>
            <person name="Holder M.E."/>
            <person name="Ajami N.J."/>
            <person name="Petrosino J.F."/>
        </authorList>
    </citation>
    <scope>NUCLEOTIDE SEQUENCE [LARGE SCALE GENOMIC DNA]</scope>
    <source>
        <strain evidence="5">DSM 12838</strain>
    </source>
</reference>
<sequence>MASARINFTVGLFMTAGLALATVVIIWLGMSSFMHQGEIFVTYFDESVQGLGVDSPVKYRGVPVGRVKNIRIAPDYHLIEVVITIDDEHTGDDSRFAGSEASLASAGITGIMFVEIDKRRPGAPDLSPTLSFKPEYPVIASRPSDIKKFFREIDDIAMKIQSIDFKGISDQVIAAVETFNSTLADARIGAISSDIRTLLASINAAANPKRMETMARNMEGTILASRRFMEQATDDLRRMEDILGQFQNILADSGPHMNATMSSLASAAAKADGFVTQGQMTMLQMQATIKNLQERLTITAENLENTSAGLNAVINDIQDQPSRIIFSKPRKPRPVEE</sequence>
<feature type="transmembrane region" description="Helical" evidence="2">
    <location>
        <begin position="6"/>
        <end position="28"/>
    </location>
</feature>
<dbReference type="KEGG" id="doa:AXF15_08510"/>
<keyword evidence="5" id="KW-1185">Reference proteome</keyword>
<dbReference type="Proteomes" id="UP000063964">
    <property type="component" value="Chromosome"/>
</dbReference>
<dbReference type="OrthoDB" id="9806984at2"/>